<keyword evidence="3" id="KW-1185">Reference proteome</keyword>
<evidence type="ECO:0000256" key="1">
    <source>
        <dbReference type="SAM" id="MobiDB-lite"/>
    </source>
</evidence>
<protein>
    <submittedName>
        <fullName evidence="2">DUF6397 family protein</fullName>
    </submittedName>
</protein>
<dbReference type="Proteomes" id="UP001257948">
    <property type="component" value="Unassembled WGS sequence"/>
</dbReference>
<organism evidence="2 3">
    <name type="scientific">Streptomyces justiciae</name>
    <dbReference type="NCBI Taxonomy" id="2780140"/>
    <lineage>
        <taxon>Bacteria</taxon>
        <taxon>Bacillati</taxon>
        <taxon>Actinomycetota</taxon>
        <taxon>Actinomycetes</taxon>
        <taxon>Kitasatosporales</taxon>
        <taxon>Streptomycetaceae</taxon>
        <taxon>Streptomyces</taxon>
    </lineage>
</organism>
<dbReference type="RefSeq" id="WP_314204787.1">
    <property type="nucleotide sequence ID" value="NZ_JAVTLL010000022.1"/>
</dbReference>
<evidence type="ECO:0000313" key="2">
    <source>
        <dbReference type="EMBL" id="MDT7844896.1"/>
    </source>
</evidence>
<name>A0ABU3M083_9ACTN</name>
<reference evidence="3" key="1">
    <citation type="submission" date="2023-07" db="EMBL/GenBank/DDBJ databases">
        <title>Draft genome sequence of the endophytic actinobacterium Streptomyces justiciae WPN32, a potential antibiotic producer.</title>
        <authorList>
            <person name="Yasawong M."/>
            <person name="Pana W."/>
            <person name="Ganta P."/>
            <person name="Santapan N."/>
            <person name="Songngamsuk T."/>
            <person name="Phatcharaharikarn M."/>
            <person name="Kerdtoob S."/>
            <person name="Nantapong N."/>
        </authorList>
    </citation>
    <scope>NUCLEOTIDE SEQUENCE [LARGE SCALE GENOMIC DNA]</scope>
    <source>
        <strain evidence="3">WPN32</strain>
    </source>
</reference>
<evidence type="ECO:0000313" key="3">
    <source>
        <dbReference type="Proteomes" id="UP001257948"/>
    </source>
</evidence>
<comment type="caution">
    <text evidence="2">The sequence shown here is derived from an EMBL/GenBank/DDBJ whole genome shotgun (WGS) entry which is preliminary data.</text>
</comment>
<gene>
    <name evidence="2" type="ORF">RQC66_29680</name>
</gene>
<feature type="region of interest" description="Disordered" evidence="1">
    <location>
        <begin position="249"/>
        <end position="317"/>
    </location>
</feature>
<dbReference type="InterPro" id="IPR045652">
    <property type="entry name" value="DUF6397"/>
</dbReference>
<dbReference type="Pfam" id="PF19934">
    <property type="entry name" value="DUF6397"/>
    <property type="match status" value="1"/>
</dbReference>
<accession>A0ABU3M083</accession>
<sequence length="317" mass="35766">MTGSTLTRPQQLTLTPGRAARELGLKRNEFDLGVHLGHIRTVPDEGGGGRRVPRTELDRLRAEDDFPEAFQQRVRVVGTTEGADVMDIPVGRFTRLARLGVVAPVRFYLNRYRAVVWLYLAEELEQFAAHERNTALLHARRTPEGMRGLLEEGVDLRPRNWRARHREFLLRVADGPWESAGALAAFLDPAQIAEFVRDPYERSYLNRFRPVPPNQGAPGTPAAHLTERIMTADDPDEISQLRTELARTMEDARTLRPAPRPAGEQRPTTPRPTGEQRPIAPRPTEQQRPTTPPPPPDEAAPAESPRRLLGWLRRRSA</sequence>
<proteinExistence type="predicted"/>
<dbReference type="EMBL" id="JAVTLL010000022">
    <property type="protein sequence ID" value="MDT7844896.1"/>
    <property type="molecule type" value="Genomic_DNA"/>
</dbReference>